<dbReference type="CDD" id="cd05191">
    <property type="entry name" value="NAD_bind_amino_acid_DH"/>
    <property type="match status" value="1"/>
</dbReference>
<evidence type="ECO:0000256" key="3">
    <source>
        <dbReference type="ARBA" id="ARBA00022827"/>
    </source>
</evidence>
<keyword evidence="3" id="KW-0274">FAD</keyword>
<proteinExistence type="inferred from homology"/>
<keyword evidence="5" id="KW-0560">Oxidoreductase</keyword>
<name>A0ABR0BHS1_PURLI</name>
<sequence>MRVAVIGGGPSGLVTLKYLSEAHHTLGCEPVCAQLFEYQPTIGGAFVSRTYEEAELVSSKQLTTFSDFRCPAKEDFLTAAQYVAYLNDYATEFDLWPHIRLRTKVTAIKRTSGGGHRITYLAEDSRLQEHWECDAVAVCSGLHVEPNTPDIRGINSVPLAIHSSNFKSRKQLEDKTVLVLGSGETGADIAYLAATSRTKRVVMCHRDGFHFAPKRNPGPVVLPLLGRKPDPAEPGIPIDVSRANLFDTTYVHPVLRNHMILWDYYYYYIKTLLWLCSGTTAGMDQWIGEISRERHHPSKIFFNKSSRVCPYISLPYRPKLPGYGLWIYSLRSALIQTPVPETNGRQVDLAPWPTGFDSRGVVQFTNNGRPEYDRMKGEEVKPDIVIFCTGYKQSFPFLTSGGTISATYPSPSSADVRGIWKRDDPTVGFIGFIRPSFGAIPPLAEMQAQLWIVNLLSPRKILRELRPEDEPHYRLHHPSGSRITYGVDHESYTYQLALDMNSAPGACDVVRLMFSVPQPKRWRLPIIWALGAHLNSKFRLKGPWKRNDALQLLISDEFWHTITRRPIIFGHFAVSILPMAIFGPLSLAEYLDGT</sequence>
<dbReference type="PANTHER" id="PTHR23023">
    <property type="entry name" value="DIMETHYLANILINE MONOOXYGENASE"/>
    <property type="match status" value="1"/>
</dbReference>
<evidence type="ECO:0000256" key="2">
    <source>
        <dbReference type="ARBA" id="ARBA00022630"/>
    </source>
</evidence>
<evidence type="ECO:0000313" key="6">
    <source>
        <dbReference type="EMBL" id="KAK4078035.1"/>
    </source>
</evidence>
<gene>
    <name evidence="6" type="ORF">Purlil1_12099</name>
</gene>
<accession>A0ABR0BHS1</accession>
<dbReference type="InterPro" id="IPR050346">
    <property type="entry name" value="FMO-like"/>
</dbReference>
<dbReference type="PIRSF" id="PIRSF000332">
    <property type="entry name" value="FMO"/>
    <property type="match status" value="1"/>
</dbReference>
<dbReference type="SUPFAM" id="SSF51905">
    <property type="entry name" value="FAD/NAD(P)-binding domain"/>
    <property type="match status" value="2"/>
</dbReference>
<reference evidence="6 7" key="1">
    <citation type="journal article" date="2024" name="Microbiol. Resour. Announc.">
        <title>Genome annotations for the ascomycete fungi Trichoderma harzianum, Trichoderma aggressivum, and Purpureocillium lilacinum.</title>
        <authorList>
            <person name="Beijen E.P.W."/>
            <person name="Ohm R.A."/>
        </authorList>
    </citation>
    <scope>NUCLEOTIDE SEQUENCE [LARGE SCALE GENOMIC DNA]</scope>
    <source>
        <strain evidence="6 7">CBS 150709</strain>
    </source>
</reference>
<evidence type="ECO:0000256" key="4">
    <source>
        <dbReference type="ARBA" id="ARBA00022857"/>
    </source>
</evidence>
<evidence type="ECO:0000313" key="7">
    <source>
        <dbReference type="Proteomes" id="UP001287286"/>
    </source>
</evidence>
<evidence type="ECO:0000256" key="5">
    <source>
        <dbReference type="ARBA" id="ARBA00023002"/>
    </source>
</evidence>
<protein>
    <recommendedName>
        <fullName evidence="8">Dimethylaniline monooxygenase</fullName>
    </recommendedName>
</protein>
<keyword evidence="4" id="KW-0521">NADP</keyword>
<dbReference type="InterPro" id="IPR020946">
    <property type="entry name" value="Flavin_mOase-like"/>
</dbReference>
<dbReference type="PRINTS" id="PR00370">
    <property type="entry name" value="FMOXYGENASE"/>
</dbReference>
<dbReference type="Proteomes" id="UP001287286">
    <property type="component" value="Unassembled WGS sequence"/>
</dbReference>
<dbReference type="InterPro" id="IPR000960">
    <property type="entry name" value="Flavin_mOase"/>
</dbReference>
<keyword evidence="7" id="KW-1185">Reference proteome</keyword>
<comment type="caution">
    <text evidence="6">The sequence shown here is derived from an EMBL/GenBank/DDBJ whole genome shotgun (WGS) entry which is preliminary data.</text>
</comment>
<dbReference type="InterPro" id="IPR036188">
    <property type="entry name" value="FAD/NAD-bd_sf"/>
</dbReference>
<comment type="similarity">
    <text evidence="1">Belongs to the FMO family.</text>
</comment>
<evidence type="ECO:0008006" key="8">
    <source>
        <dbReference type="Google" id="ProtNLM"/>
    </source>
</evidence>
<dbReference type="Pfam" id="PF00743">
    <property type="entry name" value="FMO-like"/>
    <property type="match status" value="1"/>
</dbReference>
<dbReference type="EMBL" id="JAWRVI010000088">
    <property type="protein sequence ID" value="KAK4078035.1"/>
    <property type="molecule type" value="Genomic_DNA"/>
</dbReference>
<evidence type="ECO:0000256" key="1">
    <source>
        <dbReference type="ARBA" id="ARBA00009183"/>
    </source>
</evidence>
<organism evidence="6 7">
    <name type="scientific">Purpureocillium lilacinum</name>
    <name type="common">Paecilomyces lilacinus</name>
    <dbReference type="NCBI Taxonomy" id="33203"/>
    <lineage>
        <taxon>Eukaryota</taxon>
        <taxon>Fungi</taxon>
        <taxon>Dikarya</taxon>
        <taxon>Ascomycota</taxon>
        <taxon>Pezizomycotina</taxon>
        <taxon>Sordariomycetes</taxon>
        <taxon>Hypocreomycetidae</taxon>
        <taxon>Hypocreales</taxon>
        <taxon>Ophiocordycipitaceae</taxon>
        <taxon>Purpureocillium</taxon>
    </lineage>
</organism>
<dbReference type="Gene3D" id="3.50.50.60">
    <property type="entry name" value="FAD/NAD(P)-binding domain"/>
    <property type="match status" value="1"/>
</dbReference>
<keyword evidence="2" id="KW-0285">Flavoprotein</keyword>